<keyword evidence="7" id="KW-1185">Reference proteome</keyword>
<dbReference type="GO" id="GO:0008270">
    <property type="term" value="F:zinc ion binding"/>
    <property type="evidence" value="ECO:0007669"/>
    <property type="project" value="UniProtKB-KW"/>
</dbReference>
<evidence type="ECO:0000256" key="5">
    <source>
        <dbReference type="ARBA" id="ARBA00023242"/>
    </source>
</evidence>
<keyword evidence="3" id="KW-0863">Zinc-finger</keyword>
<dbReference type="PANTHER" id="PTHR23068:SF25">
    <property type="entry name" value="DNA (CYTOSINE-5)-METHYLTRANSFERASE DRM2"/>
    <property type="match status" value="1"/>
</dbReference>
<dbReference type="InterPro" id="IPR050390">
    <property type="entry name" value="C5-Methyltransferase"/>
</dbReference>
<evidence type="ECO:0000313" key="8">
    <source>
        <dbReference type="RefSeq" id="XP_032806693.1"/>
    </source>
</evidence>
<dbReference type="PANTHER" id="PTHR23068">
    <property type="entry name" value="DNA CYTOSINE-5- -METHYLTRANSFERASE 3-RELATED"/>
    <property type="match status" value="1"/>
</dbReference>
<organism evidence="7 8">
    <name type="scientific">Petromyzon marinus</name>
    <name type="common">Sea lamprey</name>
    <dbReference type="NCBI Taxonomy" id="7757"/>
    <lineage>
        <taxon>Eukaryota</taxon>
        <taxon>Metazoa</taxon>
        <taxon>Chordata</taxon>
        <taxon>Craniata</taxon>
        <taxon>Vertebrata</taxon>
        <taxon>Cyclostomata</taxon>
        <taxon>Hyperoartia</taxon>
        <taxon>Petromyzontiformes</taxon>
        <taxon>Petromyzontidae</taxon>
        <taxon>Petromyzon</taxon>
    </lineage>
</organism>
<dbReference type="Gene3D" id="3.40.50.150">
    <property type="entry name" value="Vaccinia Virus protein VP39"/>
    <property type="match status" value="1"/>
</dbReference>
<dbReference type="InterPro" id="IPR025766">
    <property type="entry name" value="ADD"/>
</dbReference>
<dbReference type="InterPro" id="IPR040552">
    <property type="entry name" value="DNMT3_ADD_GATA1-like"/>
</dbReference>
<dbReference type="RefSeq" id="XP_032806693.1">
    <property type="nucleotide sequence ID" value="XM_032950802.1"/>
</dbReference>
<name>A0AAJ7WS50_PETMA</name>
<keyword evidence="2" id="KW-0479">Metal-binding</keyword>
<evidence type="ECO:0000313" key="7">
    <source>
        <dbReference type="Proteomes" id="UP001318040"/>
    </source>
</evidence>
<evidence type="ECO:0000256" key="1">
    <source>
        <dbReference type="ARBA" id="ARBA00004123"/>
    </source>
</evidence>
<keyword evidence="4" id="KW-0862">Zinc</keyword>
<accession>A0AAJ7WS50</accession>
<reference evidence="8" key="1">
    <citation type="submission" date="2025-08" db="UniProtKB">
        <authorList>
            <consortium name="RefSeq"/>
        </authorList>
    </citation>
    <scope>IDENTIFICATION</scope>
    <source>
        <tissue evidence="8">Sperm</tissue>
    </source>
</reference>
<keyword evidence="5" id="KW-0539">Nucleus</keyword>
<evidence type="ECO:0000259" key="6">
    <source>
        <dbReference type="PROSITE" id="PS51533"/>
    </source>
</evidence>
<protein>
    <submittedName>
        <fullName evidence="8">DNA (Cytosine-5)-methyltransferase 3B-like isoform X2</fullName>
    </submittedName>
</protein>
<evidence type="ECO:0000256" key="4">
    <source>
        <dbReference type="ARBA" id="ARBA00022833"/>
    </source>
</evidence>
<dbReference type="GO" id="GO:0005634">
    <property type="term" value="C:nucleus"/>
    <property type="evidence" value="ECO:0007669"/>
    <property type="project" value="UniProtKB-SubCell"/>
</dbReference>
<dbReference type="Pfam" id="PF17980">
    <property type="entry name" value="ADD_DNMT3"/>
    <property type="match status" value="1"/>
</dbReference>
<dbReference type="PROSITE" id="PS51533">
    <property type="entry name" value="ADD"/>
    <property type="match status" value="1"/>
</dbReference>
<dbReference type="Pfam" id="PF21255">
    <property type="entry name" value="DNMT3_ADD_GATA1-like"/>
    <property type="match status" value="1"/>
</dbReference>
<dbReference type="InterPro" id="IPR029063">
    <property type="entry name" value="SAM-dependent_MTases_sf"/>
</dbReference>
<dbReference type="Proteomes" id="UP001318040">
    <property type="component" value="Chromosome 1"/>
</dbReference>
<proteinExistence type="predicted"/>
<evidence type="ECO:0000256" key="3">
    <source>
        <dbReference type="ARBA" id="ARBA00022771"/>
    </source>
</evidence>
<gene>
    <name evidence="8" type="primary">LOC116940651</name>
</gene>
<dbReference type="InterPro" id="IPR049554">
    <property type="entry name" value="DNMT3_ADD_PHD"/>
</dbReference>
<dbReference type="AlphaFoldDB" id="A0AAJ7WS50"/>
<comment type="subcellular location">
    <subcellularLocation>
        <location evidence="1">Nucleus</location>
    </subcellularLocation>
</comment>
<feature type="domain" description="PHD-type" evidence="6">
    <location>
        <begin position="169"/>
        <end position="300"/>
    </location>
</feature>
<sequence>MQTQTTAKRFHLTVPALLAEARPPRQSCYPSPVSHRGPRTYCFLRDAMGEQGNAAQIASQRWFGVRHVEPRSSIAKQRDAPKPCSSEDPKALMHDRIQAPVVGDASWGCGNPLQTVTLSRPPVNGVEEKGVSLAGRPCPSAGGATVLLPVSGNDDLGNRARSFKQQRLLCVPSLNINTKLCLGCASDKVVTQHPLFPGSLCLSCKVNYVISVYLFDDGYHSYCAICGRGVEILLCESANCWRVFCTCCMDRLLGLGTARRAKALHLWQCYLCRPLEAGSPLSLRHDWALRLRDLIADEGAVGEEPRSLLPPLVPAKKAAVRVVTLFDDNNAACNALRDFKGLIARHVQCRLSNNRMKAMPTIDHGKVIHTDVSTITGKHVQQWGPFTLLLGGHCLLEDDTGETLNRFFYEFFHLVRMTRPGEHEARARPFFWLLTVLEAECFCGPMNNQEISRFLAMPPVEIFSSHRQVTCYMWGNLPCLDRICNFYGDLELEPQESWQEDLENSWHLAYEPLRRALAPLHDYFRFE</sequence>
<evidence type="ECO:0000256" key="2">
    <source>
        <dbReference type="ARBA" id="ARBA00022723"/>
    </source>
</evidence>